<keyword evidence="3" id="KW-1185">Reference proteome</keyword>
<accession>A0AAV0DXQ1</accession>
<feature type="domain" description="Reverse transcriptase Ty1/copia-type" evidence="1">
    <location>
        <begin position="15"/>
        <end position="117"/>
    </location>
</feature>
<evidence type="ECO:0000313" key="3">
    <source>
        <dbReference type="Proteomes" id="UP001152523"/>
    </source>
</evidence>
<protein>
    <recommendedName>
        <fullName evidence="1">Reverse transcriptase Ty1/copia-type domain-containing protein</fullName>
    </recommendedName>
</protein>
<evidence type="ECO:0000259" key="1">
    <source>
        <dbReference type="Pfam" id="PF07727"/>
    </source>
</evidence>
<dbReference type="AlphaFoldDB" id="A0AAV0DXQ1"/>
<sequence>MMKFLCFPPPPHPPHPPDFVDPTKPNHIRRLQKALYGLKQAPRAWYQELKHYLLWLGFINSKVDTSLFVYYHDNHIIYILVYVVDIVTTGSSTDFVEALITNHGHLFFIKDLGACYLFFPWR</sequence>
<dbReference type="InterPro" id="IPR013103">
    <property type="entry name" value="RVT_2"/>
</dbReference>
<proteinExistence type="predicted"/>
<name>A0AAV0DXQ1_9ASTE</name>
<evidence type="ECO:0000313" key="2">
    <source>
        <dbReference type="EMBL" id="CAH9112245.1"/>
    </source>
</evidence>
<gene>
    <name evidence="2" type="ORF">CEPIT_LOCUS19833</name>
</gene>
<dbReference type="Pfam" id="PF07727">
    <property type="entry name" value="RVT_2"/>
    <property type="match status" value="1"/>
</dbReference>
<dbReference type="Proteomes" id="UP001152523">
    <property type="component" value="Unassembled WGS sequence"/>
</dbReference>
<comment type="caution">
    <text evidence="2">The sequence shown here is derived from an EMBL/GenBank/DDBJ whole genome shotgun (WGS) entry which is preliminary data.</text>
</comment>
<reference evidence="2" key="1">
    <citation type="submission" date="2022-07" db="EMBL/GenBank/DDBJ databases">
        <authorList>
            <person name="Macas J."/>
            <person name="Novak P."/>
            <person name="Neumann P."/>
        </authorList>
    </citation>
    <scope>NUCLEOTIDE SEQUENCE</scope>
</reference>
<dbReference type="EMBL" id="CAMAPF010000195">
    <property type="protein sequence ID" value="CAH9112245.1"/>
    <property type="molecule type" value="Genomic_DNA"/>
</dbReference>
<organism evidence="2 3">
    <name type="scientific">Cuscuta epithymum</name>
    <dbReference type="NCBI Taxonomy" id="186058"/>
    <lineage>
        <taxon>Eukaryota</taxon>
        <taxon>Viridiplantae</taxon>
        <taxon>Streptophyta</taxon>
        <taxon>Embryophyta</taxon>
        <taxon>Tracheophyta</taxon>
        <taxon>Spermatophyta</taxon>
        <taxon>Magnoliopsida</taxon>
        <taxon>eudicotyledons</taxon>
        <taxon>Gunneridae</taxon>
        <taxon>Pentapetalae</taxon>
        <taxon>asterids</taxon>
        <taxon>lamiids</taxon>
        <taxon>Solanales</taxon>
        <taxon>Convolvulaceae</taxon>
        <taxon>Cuscuteae</taxon>
        <taxon>Cuscuta</taxon>
        <taxon>Cuscuta subgen. Cuscuta</taxon>
    </lineage>
</organism>